<dbReference type="Gene3D" id="3.90.1590.10">
    <property type="entry name" value="glutathione-dependent formaldehyde- activating enzyme (gfa)"/>
    <property type="match status" value="1"/>
</dbReference>
<gene>
    <name evidence="6" type="ORF">WH87_15350</name>
</gene>
<dbReference type="PATRIC" id="fig|1293439.3.peg.3124"/>
<keyword evidence="4" id="KW-0456">Lyase</keyword>
<evidence type="ECO:0000313" key="7">
    <source>
        <dbReference type="Proteomes" id="UP000033411"/>
    </source>
</evidence>
<dbReference type="PROSITE" id="PS51891">
    <property type="entry name" value="CENP_V_GFA"/>
    <property type="match status" value="1"/>
</dbReference>
<name>A0A0F5Q7D1_9HYPH</name>
<keyword evidence="3" id="KW-0862">Zinc</keyword>
<dbReference type="SUPFAM" id="SSF51316">
    <property type="entry name" value="Mss4-like"/>
    <property type="match status" value="1"/>
</dbReference>
<dbReference type="GO" id="GO:0046872">
    <property type="term" value="F:metal ion binding"/>
    <property type="evidence" value="ECO:0007669"/>
    <property type="project" value="UniProtKB-KW"/>
</dbReference>
<keyword evidence="7" id="KW-1185">Reference proteome</keyword>
<reference evidence="6 7" key="1">
    <citation type="submission" date="2015-03" db="EMBL/GenBank/DDBJ databases">
        <authorList>
            <person name="Lepp D."/>
            <person name="Hassan Y.I."/>
            <person name="Li X.-Z."/>
            <person name="Zhou T."/>
        </authorList>
    </citation>
    <scope>NUCLEOTIDE SEQUENCE [LARGE SCALE GENOMIC DNA]</scope>
    <source>
        <strain evidence="6 7">E84</strain>
    </source>
</reference>
<evidence type="ECO:0000256" key="3">
    <source>
        <dbReference type="ARBA" id="ARBA00022833"/>
    </source>
</evidence>
<evidence type="ECO:0000313" key="6">
    <source>
        <dbReference type="EMBL" id="KKC35934.1"/>
    </source>
</evidence>
<dbReference type="InterPro" id="IPR011057">
    <property type="entry name" value="Mss4-like_sf"/>
</dbReference>
<proteinExistence type="inferred from homology"/>
<comment type="similarity">
    <text evidence="1">Belongs to the Gfa family.</text>
</comment>
<dbReference type="RefSeq" id="WP_046140706.1">
    <property type="nucleotide sequence ID" value="NZ_LANJ01000044.1"/>
</dbReference>
<sequence length="162" mass="17948">MTNTLTGGCQCGRIRYTITPTEHSDEPEGFSGVHICHCRICQRALGNLFGVWLPVDKAALTLTGTPKAYRSSPYLERFFCDNCGSPIGSRYVKGVEWEFSHLVGILVGTLDDPEQVRPSFQFGVESRISWADVGHGLPEKRTEDLPGLADLWKLPLPDTNQP</sequence>
<keyword evidence="2" id="KW-0479">Metal-binding</keyword>
<dbReference type="EMBL" id="LANJ01000044">
    <property type="protein sequence ID" value="KKC35934.1"/>
    <property type="molecule type" value="Genomic_DNA"/>
</dbReference>
<dbReference type="GO" id="GO:0016846">
    <property type="term" value="F:carbon-sulfur lyase activity"/>
    <property type="evidence" value="ECO:0007669"/>
    <property type="project" value="InterPro"/>
</dbReference>
<evidence type="ECO:0000259" key="5">
    <source>
        <dbReference type="PROSITE" id="PS51891"/>
    </source>
</evidence>
<evidence type="ECO:0000256" key="1">
    <source>
        <dbReference type="ARBA" id="ARBA00005495"/>
    </source>
</evidence>
<comment type="caution">
    <text evidence="6">The sequence shown here is derived from an EMBL/GenBank/DDBJ whole genome shotgun (WGS) entry which is preliminary data.</text>
</comment>
<accession>A0A0F5Q7D1</accession>
<dbReference type="Proteomes" id="UP000033411">
    <property type="component" value="Unassembled WGS sequence"/>
</dbReference>
<evidence type="ECO:0000256" key="4">
    <source>
        <dbReference type="ARBA" id="ARBA00023239"/>
    </source>
</evidence>
<organism evidence="6 7">
    <name type="scientific">Devosia epidermidihirudinis</name>
    <dbReference type="NCBI Taxonomy" id="1293439"/>
    <lineage>
        <taxon>Bacteria</taxon>
        <taxon>Pseudomonadati</taxon>
        <taxon>Pseudomonadota</taxon>
        <taxon>Alphaproteobacteria</taxon>
        <taxon>Hyphomicrobiales</taxon>
        <taxon>Devosiaceae</taxon>
        <taxon>Devosia</taxon>
    </lineage>
</organism>
<dbReference type="PANTHER" id="PTHR33337">
    <property type="entry name" value="GFA DOMAIN-CONTAINING PROTEIN"/>
    <property type="match status" value="1"/>
</dbReference>
<dbReference type="Pfam" id="PF04828">
    <property type="entry name" value="GFA"/>
    <property type="match status" value="1"/>
</dbReference>
<protein>
    <recommendedName>
        <fullName evidence="5">CENP-V/GFA domain-containing protein</fullName>
    </recommendedName>
</protein>
<dbReference type="STRING" id="1293439.WH87_15350"/>
<dbReference type="AlphaFoldDB" id="A0A0F5Q7D1"/>
<dbReference type="InterPro" id="IPR006913">
    <property type="entry name" value="CENP-V/GFA"/>
</dbReference>
<dbReference type="PANTHER" id="PTHR33337:SF40">
    <property type="entry name" value="CENP-V_GFA DOMAIN-CONTAINING PROTEIN-RELATED"/>
    <property type="match status" value="1"/>
</dbReference>
<feature type="domain" description="CENP-V/GFA" evidence="5">
    <location>
        <begin position="5"/>
        <end position="131"/>
    </location>
</feature>
<evidence type="ECO:0000256" key="2">
    <source>
        <dbReference type="ARBA" id="ARBA00022723"/>
    </source>
</evidence>